<organism evidence="1 2">
    <name type="scientific">Bacillus methanolicus PB1</name>
    <dbReference type="NCBI Taxonomy" id="997296"/>
    <lineage>
        <taxon>Bacteria</taxon>
        <taxon>Bacillati</taxon>
        <taxon>Bacillota</taxon>
        <taxon>Bacilli</taxon>
        <taxon>Bacillales</taxon>
        <taxon>Bacillaceae</taxon>
        <taxon>Bacillus</taxon>
    </lineage>
</organism>
<keyword evidence="2" id="KW-1185">Reference proteome</keyword>
<dbReference type="AlphaFoldDB" id="I3DVG5"/>
<dbReference type="EMBL" id="AFEU01000003">
    <property type="protein sequence ID" value="EIJ78236.1"/>
    <property type="molecule type" value="Genomic_DNA"/>
</dbReference>
<reference evidence="1 2" key="1">
    <citation type="journal article" date="2012" name="Appl. Environ. Microbiol.">
        <title>Genome Sequence of Thermotolerant Bacillus methanolicus: Features and Regulation Related to Methylotrophy and Production of L-Lysine and L-Glutamate from Methanol.</title>
        <authorList>
            <person name="Heggeset T.M."/>
            <person name="Krog A."/>
            <person name="Balzer S."/>
            <person name="Wentzel A."/>
            <person name="Ellingsen T.E."/>
            <person name="Brautaset T."/>
        </authorList>
    </citation>
    <scope>NUCLEOTIDE SEQUENCE [LARGE SCALE GENOMIC DNA]</scope>
    <source>
        <strain evidence="1 2">PB1</strain>
    </source>
</reference>
<accession>I3DVG5</accession>
<dbReference type="Proteomes" id="UP000010523">
    <property type="component" value="Unassembled WGS sequence"/>
</dbReference>
<gene>
    <name evidence="1" type="ORF">PB1_11769</name>
</gene>
<name>I3DVG5_BACMT</name>
<evidence type="ECO:0000313" key="2">
    <source>
        <dbReference type="Proteomes" id="UP000010523"/>
    </source>
</evidence>
<evidence type="ECO:0000313" key="1">
    <source>
        <dbReference type="EMBL" id="EIJ78236.1"/>
    </source>
</evidence>
<proteinExistence type="predicted"/>
<sequence>MLRKKEKGESIMSEYIMEKENTSFKKEAVS</sequence>
<dbReference type="PATRIC" id="fig|997296.3.peg.2475"/>
<comment type="caution">
    <text evidence="1">The sequence shown here is derived from an EMBL/GenBank/DDBJ whole genome shotgun (WGS) entry which is preliminary data.</text>
</comment>
<protein>
    <submittedName>
        <fullName evidence="1">Uncharacterized protein</fullName>
    </submittedName>
</protein>